<evidence type="ECO:0000313" key="3">
    <source>
        <dbReference type="EMBL" id="GAA4968001.1"/>
    </source>
</evidence>
<name>A0ABP9HCY0_9ACTN</name>
<dbReference type="SUPFAM" id="SSF54909">
    <property type="entry name" value="Dimeric alpha+beta barrel"/>
    <property type="match status" value="1"/>
</dbReference>
<feature type="domain" description="ABM" evidence="2">
    <location>
        <begin position="43"/>
        <end position="131"/>
    </location>
</feature>
<dbReference type="Gene3D" id="3.30.70.100">
    <property type="match status" value="1"/>
</dbReference>
<dbReference type="EMBL" id="BAABHS010000012">
    <property type="protein sequence ID" value="GAA4968001.1"/>
    <property type="molecule type" value="Genomic_DNA"/>
</dbReference>
<keyword evidence="4" id="KW-1185">Reference proteome</keyword>
<dbReference type="Proteomes" id="UP001500466">
    <property type="component" value="Unassembled WGS sequence"/>
</dbReference>
<evidence type="ECO:0000259" key="2">
    <source>
        <dbReference type="PROSITE" id="PS51725"/>
    </source>
</evidence>
<evidence type="ECO:0000256" key="1">
    <source>
        <dbReference type="SAM" id="MobiDB-lite"/>
    </source>
</evidence>
<dbReference type="RefSeq" id="WP_345676561.1">
    <property type="nucleotide sequence ID" value="NZ_BAABHS010000012.1"/>
</dbReference>
<dbReference type="Pfam" id="PF04486">
    <property type="entry name" value="SchA_CurD"/>
    <property type="match status" value="1"/>
</dbReference>
<dbReference type="InterPro" id="IPR007138">
    <property type="entry name" value="ABM_dom"/>
</dbReference>
<sequence>MDTTVRSQTDRPVDRSAPRSPAAGPKPGPAADGLVRGDDGAKLRVLLMLEIHEGSQERFLDAYESIRAQVAAVPGHLRDQLCQSIEDPTQWLITSEWAGSDEYLEWVDSAEHQEMVKPLHGCVRGTRSLRFAVARETSHSEHEAPAGRTQQKQKPQKQNRPAGPQKSADGITRAALSFPVKPGSESKVAEILAAYDPPDPHVDASTTLHRTSVFLHGTQVVRAIEIQGDMRAALAHVARQPQVRAAEEALNPFLVEARDLDDPEAARQFFMSAALAEAFRGASPDAAKAGTTHRAAFRYPVRRGAAEEAAKLLAEHDKAALAEPNGLLLASSIYVRQDILVRVVDLREPVDADPAIALGVDRSGPAPLARLLDFDFDAGPAGDAGLARLRAACTMTPVTDRRAADAR</sequence>
<dbReference type="Pfam" id="PF03992">
    <property type="entry name" value="ABM"/>
    <property type="match status" value="1"/>
</dbReference>
<dbReference type="InterPro" id="IPR007575">
    <property type="entry name" value="SchA_CurD-like"/>
</dbReference>
<evidence type="ECO:0000313" key="4">
    <source>
        <dbReference type="Proteomes" id="UP001500466"/>
    </source>
</evidence>
<dbReference type="InterPro" id="IPR011008">
    <property type="entry name" value="Dimeric_a/b-barrel"/>
</dbReference>
<protein>
    <submittedName>
        <fullName evidence="3">SchA/CurD-like domain-containing protein</fullName>
    </submittedName>
</protein>
<feature type="region of interest" description="Disordered" evidence="1">
    <location>
        <begin position="134"/>
        <end position="171"/>
    </location>
</feature>
<gene>
    <name evidence="3" type="ORF">GCM10023205_36260</name>
</gene>
<feature type="compositionally biased region" description="Basic and acidic residues" evidence="1">
    <location>
        <begin position="8"/>
        <end position="17"/>
    </location>
</feature>
<feature type="compositionally biased region" description="Low complexity" evidence="1">
    <location>
        <begin position="18"/>
        <end position="31"/>
    </location>
</feature>
<organism evidence="3 4">
    <name type="scientific">Yinghuangia aomiensis</name>
    <dbReference type="NCBI Taxonomy" id="676205"/>
    <lineage>
        <taxon>Bacteria</taxon>
        <taxon>Bacillati</taxon>
        <taxon>Actinomycetota</taxon>
        <taxon>Actinomycetes</taxon>
        <taxon>Kitasatosporales</taxon>
        <taxon>Streptomycetaceae</taxon>
        <taxon>Yinghuangia</taxon>
    </lineage>
</organism>
<feature type="region of interest" description="Disordered" evidence="1">
    <location>
        <begin position="1"/>
        <end position="35"/>
    </location>
</feature>
<reference evidence="4" key="1">
    <citation type="journal article" date="2019" name="Int. J. Syst. Evol. Microbiol.">
        <title>The Global Catalogue of Microorganisms (GCM) 10K type strain sequencing project: providing services to taxonomists for standard genome sequencing and annotation.</title>
        <authorList>
            <consortium name="The Broad Institute Genomics Platform"/>
            <consortium name="The Broad Institute Genome Sequencing Center for Infectious Disease"/>
            <person name="Wu L."/>
            <person name="Ma J."/>
        </authorList>
    </citation>
    <scope>NUCLEOTIDE SEQUENCE [LARGE SCALE GENOMIC DNA]</scope>
    <source>
        <strain evidence="4">JCM 17986</strain>
    </source>
</reference>
<comment type="caution">
    <text evidence="3">The sequence shown here is derived from an EMBL/GenBank/DDBJ whole genome shotgun (WGS) entry which is preliminary data.</text>
</comment>
<feature type="compositionally biased region" description="Basic and acidic residues" evidence="1">
    <location>
        <begin position="136"/>
        <end position="145"/>
    </location>
</feature>
<dbReference type="PROSITE" id="PS51725">
    <property type="entry name" value="ABM"/>
    <property type="match status" value="1"/>
</dbReference>
<accession>A0ABP9HCY0</accession>
<proteinExistence type="predicted"/>